<dbReference type="AlphaFoldDB" id="K5ZBM7"/>
<comment type="caution">
    <text evidence="1">The sequence shown here is derived from an EMBL/GenBank/DDBJ whole genome shotgun (WGS) entry which is preliminary data.</text>
</comment>
<evidence type="ECO:0008006" key="3">
    <source>
        <dbReference type="Google" id="ProtNLM"/>
    </source>
</evidence>
<sequence length="368" mass="43078">MINLPLIGLFFSILLLSCNQQDSTQKEKNVIPFDKVAKEDFEIKDIEYIPLETTEHCLLGDISKVLYKDDRYYILDKNQNRGVYIFNKDGNFLSSINKQGEGPGEYIEITDMDVDDENNVYIADNAKMDIIKYIQANPNNYETIHVREHFMEFCYLNEHSFLLRDVFGPEGQKMKLASFNHKENSITSILNSKNENINEMDIMKCSKHYLYRSNEQIYYNERFTPYIYSISQNERPIEHYTISSEYYIADKELKGLEKNPVKFIQETTHIKDIISLYENDDYFLCMPFITPSATYLLIPKDNPKKAKKIDLMNKAEFQGTSQIEGVANKKFIVIMKYSESQAKILKNNSKLKSWNEESNPVLVLFSIK</sequence>
<proteinExistence type="predicted"/>
<organism evidence="1 2">
    <name type="scientific">Parabacteroides goldsteinii CL02T12C30</name>
    <dbReference type="NCBI Taxonomy" id="999418"/>
    <lineage>
        <taxon>Bacteria</taxon>
        <taxon>Pseudomonadati</taxon>
        <taxon>Bacteroidota</taxon>
        <taxon>Bacteroidia</taxon>
        <taxon>Bacteroidales</taxon>
        <taxon>Tannerellaceae</taxon>
        <taxon>Parabacteroides</taxon>
    </lineage>
</organism>
<accession>K5ZBM7</accession>
<dbReference type="EMBL" id="AGZO01000021">
    <property type="protein sequence ID" value="EKN13064.1"/>
    <property type="molecule type" value="Genomic_DNA"/>
</dbReference>
<dbReference type="RefSeq" id="WP_007655604.1">
    <property type="nucleotide sequence ID" value="NZ_JH976473.1"/>
</dbReference>
<name>K5ZBM7_9BACT</name>
<dbReference type="OrthoDB" id="1097750at2"/>
<dbReference type="InterPro" id="IPR011042">
    <property type="entry name" value="6-blade_b-propeller_TolB-like"/>
</dbReference>
<evidence type="ECO:0000313" key="2">
    <source>
        <dbReference type="Proteomes" id="UP000006330"/>
    </source>
</evidence>
<dbReference type="HOGENOM" id="CLU_796093_0_0_10"/>
<dbReference type="Proteomes" id="UP000006330">
    <property type="component" value="Unassembled WGS sequence"/>
</dbReference>
<protein>
    <recommendedName>
        <fullName evidence="3">6-bladed beta-propeller</fullName>
    </recommendedName>
</protein>
<reference evidence="1 2" key="1">
    <citation type="submission" date="2012-02" db="EMBL/GenBank/DDBJ databases">
        <title>The Genome Sequence of Parabacteroides goldsteinii CL02T12C30.</title>
        <authorList>
            <consortium name="The Broad Institute Genome Sequencing Platform"/>
            <person name="Earl A."/>
            <person name="Ward D."/>
            <person name="Feldgarden M."/>
            <person name="Gevers D."/>
            <person name="Zitomersky N.L."/>
            <person name="Coyne M.J."/>
            <person name="Comstock L.E."/>
            <person name="Young S.K."/>
            <person name="Zeng Q."/>
            <person name="Gargeya S."/>
            <person name="Fitzgerald M."/>
            <person name="Haas B."/>
            <person name="Abouelleil A."/>
            <person name="Alvarado L."/>
            <person name="Arachchi H.M."/>
            <person name="Berlin A."/>
            <person name="Chapman S.B."/>
            <person name="Gearin G."/>
            <person name="Goldberg J."/>
            <person name="Griggs A."/>
            <person name="Gujja S."/>
            <person name="Hansen M."/>
            <person name="Heiman D."/>
            <person name="Howarth C."/>
            <person name="Larimer J."/>
            <person name="Lui A."/>
            <person name="MacDonald P.J.P."/>
            <person name="McCowen C."/>
            <person name="Montmayeur A."/>
            <person name="Murphy C."/>
            <person name="Neiman D."/>
            <person name="Pearson M."/>
            <person name="Priest M."/>
            <person name="Roberts A."/>
            <person name="Saif S."/>
            <person name="Shea T."/>
            <person name="Sisk P."/>
            <person name="Stolte C."/>
            <person name="Sykes S."/>
            <person name="Wortman J."/>
            <person name="Nusbaum C."/>
            <person name="Birren B."/>
        </authorList>
    </citation>
    <scope>NUCLEOTIDE SEQUENCE [LARGE SCALE GENOMIC DNA]</scope>
    <source>
        <strain evidence="1 2">CL02T12C30</strain>
    </source>
</reference>
<dbReference type="Pfam" id="PF17170">
    <property type="entry name" value="DUF5128"/>
    <property type="match status" value="1"/>
</dbReference>
<gene>
    <name evidence="1" type="ORF">HMPREF1076_03128</name>
</gene>
<dbReference type="Gene3D" id="2.120.10.30">
    <property type="entry name" value="TolB, C-terminal domain"/>
    <property type="match status" value="1"/>
</dbReference>
<evidence type="ECO:0000313" key="1">
    <source>
        <dbReference type="EMBL" id="EKN13064.1"/>
    </source>
</evidence>
<dbReference type="PATRIC" id="fig|999418.3.peg.3190"/>
<dbReference type="SUPFAM" id="SSF63829">
    <property type="entry name" value="Calcium-dependent phosphotriesterase"/>
    <property type="match status" value="1"/>
</dbReference>